<dbReference type="AlphaFoldDB" id="A0A6J6BBG4"/>
<dbReference type="InterPro" id="IPR016162">
    <property type="entry name" value="Ald_DH_N"/>
</dbReference>
<dbReference type="InterPro" id="IPR016161">
    <property type="entry name" value="Ald_DH/histidinol_DH"/>
</dbReference>
<dbReference type="FunFam" id="3.40.605.10:FF:000007">
    <property type="entry name" value="NAD/NADP-dependent betaine aldehyde dehydrogenase"/>
    <property type="match status" value="1"/>
</dbReference>
<dbReference type="FunFam" id="3.40.309.10:FF:000012">
    <property type="entry name" value="Betaine aldehyde dehydrogenase"/>
    <property type="match status" value="1"/>
</dbReference>
<evidence type="ECO:0000256" key="1">
    <source>
        <dbReference type="ARBA" id="ARBA00009986"/>
    </source>
</evidence>
<accession>A0A6J6BBG4</accession>
<organism evidence="4">
    <name type="scientific">freshwater metagenome</name>
    <dbReference type="NCBI Taxonomy" id="449393"/>
    <lineage>
        <taxon>unclassified sequences</taxon>
        <taxon>metagenomes</taxon>
        <taxon>ecological metagenomes</taxon>
    </lineage>
</organism>
<dbReference type="EMBL" id="CAEZSO010000015">
    <property type="protein sequence ID" value="CAB4536007.1"/>
    <property type="molecule type" value="Genomic_DNA"/>
</dbReference>
<dbReference type="InterPro" id="IPR015590">
    <property type="entry name" value="Aldehyde_DH_dom"/>
</dbReference>
<dbReference type="Pfam" id="PF00171">
    <property type="entry name" value="Aldedh"/>
    <property type="match status" value="1"/>
</dbReference>
<reference evidence="4" key="1">
    <citation type="submission" date="2020-05" db="EMBL/GenBank/DDBJ databases">
        <authorList>
            <person name="Chiriac C."/>
            <person name="Salcher M."/>
            <person name="Ghai R."/>
            <person name="Kavagutti S V."/>
        </authorList>
    </citation>
    <scope>NUCLEOTIDE SEQUENCE</scope>
</reference>
<gene>
    <name evidence="4" type="ORF">UFOPK1446_00143</name>
</gene>
<dbReference type="PANTHER" id="PTHR11699">
    <property type="entry name" value="ALDEHYDE DEHYDROGENASE-RELATED"/>
    <property type="match status" value="1"/>
</dbReference>
<comment type="similarity">
    <text evidence="1">Belongs to the aldehyde dehydrogenase family.</text>
</comment>
<dbReference type="Gene3D" id="3.40.309.10">
    <property type="entry name" value="Aldehyde Dehydrogenase, Chain A, domain 2"/>
    <property type="match status" value="1"/>
</dbReference>
<evidence type="ECO:0000256" key="2">
    <source>
        <dbReference type="ARBA" id="ARBA00023002"/>
    </source>
</evidence>
<protein>
    <submittedName>
        <fullName evidence="4">Unannotated protein</fullName>
    </submittedName>
</protein>
<keyword evidence="2" id="KW-0560">Oxidoreductase</keyword>
<proteinExistence type="inferred from homology"/>
<dbReference type="InterPro" id="IPR016163">
    <property type="entry name" value="Ald_DH_C"/>
</dbReference>
<dbReference type="GO" id="GO:0016620">
    <property type="term" value="F:oxidoreductase activity, acting on the aldehyde or oxo group of donors, NAD or NADP as acceptor"/>
    <property type="evidence" value="ECO:0007669"/>
    <property type="project" value="InterPro"/>
</dbReference>
<dbReference type="SUPFAM" id="SSF53720">
    <property type="entry name" value="ALDH-like"/>
    <property type="match status" value="1"/>
</dbReference>
<evidence type="ECO:0000259" key="3">
    <source>
        <dbReference type="Pfam" id="PF00171"/>
    </source>
</evidence>
<dbReference type="Gene3D" id="3.40.605.10">
    <property type="entry name" value="Aldehyde Dehydrogenase, Chain A, domain 1"/>
    <property type="match status" value="1"/>
</dbReference>
<name>A0A6J6BBG4_9ZZZZ</name>
<dbReference type="InterPro" id="IPR029510">
    <property type="entry name" value="Ald_DH_CS_GLU"/>
</dbReference>
<dbReference type="PROSITE" id="PS00687">
    <property type="entry name" value="ALDEHYDE_DEHYDR_GLU"/>
    <property type="match status" value="1"/>
</dbReference>
<evidence type="ECO:0000313" key="4">
    <source>
        <dbReference type="EMBL" id="CAB4536007.1"/>
    </source>
</evidence>
<sequence>MSSFVRNQDVIPMLIGGKRVLASDGGTIDVLNPATGQLLTKVPAATAEDIETAYQAASAAFPAWSRAHPLERGKALRDLADLIEEHGDELAALDVMDNGSPIKEMRKDVDIAAAQLRYFAGLVSQVRGETIPTGDGRLNYTLRQPYGVVGRIVPFNHPLMFAAGKIAAPLAAGNTVIMKPSEHTSLSSLRLAELISDVLPPGVMNMVTGWGHTAGDAMVAHPGIRRLAFIGAETTGRAIVARAMGVNVKHVSLELGGKNPLLVFPDADLDLAVEGAIRGMNFTWQGQSCGSTSRVFVDRAIQDEFLDRLVAAVEPLKQGAPDDWTTETGSMINQAQFDKVQYYVNLGKEEGSQLVLGGQHRTDGDMKDGLFISPAIFSGVDPNSRMAREEIFGPVMAVMPFSGYDEGLALANDTDLGLTAAVYTKDLTVAHRFANDVEAGFVWVNDSSRHFIGAPFGGYKNSGIGREEDIEELESYTQVKNVNVWYSQ</sequence>
<feature type="domain" description="Aldehyde dehydrogenase" evidence="3">
    <location>
        <begin position="23"/>
        <end position="482"/>
    </location>
</feature>